<feature type="transmembrane region" description="Helical" evidence="1">
    <location>
        <begin position="66"/>
        <end position="86"/>
    </location>
</feature>
<accession>A0A7W3LXV7</accession>
<keyword evidence="1" id="KW-0812">Transmembrane</keyword>
<dbReference type="AlphaFoldDB" id="A0A7W3LXV7"/>
<keyword evidence="1" id="KW-0472">Membrane</keyword>
<dbReference type="EMBL" id="JACJIA010000014">
    <property type="protein sequence ID" value="MBA8956212.1"/>
    <property type="molecule type" value="Genomic_DNA"/>
</dbReference>
<evidence type="ECO:0000313" key="3">
    <source>
        <dbReference type="Proteomes" id="UP000572680"/>
    </source>
</evidence>
<keyword evidence="1" id="KW-1133">Transmembrane helix</keyword>
<protein>
    <recommendedName>
        <fullName evidence="4">Transmembrane protein</fullName>
    </recommendedName>
</protein>
<comment type="caution">
    <text evidence="2">The sequence shown here is derived from an EMBL/GenBank/DDBJ whole genome shotgun (WGS) entry which is preliminary data.</text>
</comment>
<dbReference type="RefSeq" id="WP_182848145.1">
    <property type="nucleotide sequence ID" value="NZ_BAAALP010000007.1"/>
</dbReference>
<sequence>MSQTVTRTRWLVTKLGVVGVTAAAVAGLLSLAVTWWADPIDTAAGAGGGGPFPARVSPLVFGARGIVPAGYAAFAFVLGVALGIVLRRTVTTMALTSAVFIAVQIAVPFTVRPHVLPPVQQTVTIDRTNIKSFRTDSSGQPRRLTVSSPPGAWVTANQTVDANGRAVATLPSWLTDCMPPPPGRRTHPRPDGPAARACFAKLNDLGYEQSLTYQPADRFWALQWAETMTFLVLSALLTGFCLWWTRHRLS</sequence>
<name>A0A7W3LXV7_ACTNM</name>
<organism evidence="2 3">
    <name type="scientific">Actinomadura namibiensis</name>
    <dbReference type="NCBI Taxonomy" id="182080"/>
    <lineage>
        <taxon>Bacteria</taxon>
        <taxon>Bacillati</taxon>
        <taxon>Actinomycetota</taxon>
        <taxon>Actinomycetes</taxon>
        <taxon>Streptosporangiales</taxon>
        <taxon>Thermomonosporaceae</taxon>
        <taxon>Actinomadura</taxon>
    </lineage>
</organism>
<keyword evidence="3" id="KW-1185">Reference proteome</keyword>
<feature type="transmembrane region" description="Helical" evidence="1">
    <location>
        <begin position="227"/>
        <end position="245"/>
    </location>
</feature>
<feature type="transmembrane region" description="Helical" evidence="1">
    <location>
        <begin position="12"/>
        <end position="37"/>
    </location>
</feature>
<evidence type="ECO:0000313" key="2">
    <source>
        <dbReference type="EMBL" id="MBA8956212.1"/>
    </source>
</evidence>
<dbReference type="Proteomes" id="UP000572680">
    <property type="component" value="Unassembled WGS sequence"/>
</dbReference>
<reference evidence="2 3" key="1">
    <citation type="submission" date="2020-08" db="EMBL/GenBank/DDBJ databases">
        <title>Genomic Encyclopedia of Type Strains, Phase IV (KMG-IV): sequencing the most valuable type-strain genomes for metagenomic binning, comparative biology and taxonomic classification.</title>
        <authorList>
            <person name="Goeker M."/>
        </authorList>
    </citation>
    <scope>NUCLEOTIDE SEQUENCE [LARGE SCALE GENOMIC DNA]</scope>
    <source>
        <strain evidence="2 3">DSM 44197</strain>
    </source>
</reference>
<evidence type="ECO:0008006" key="4">
    <source>
        <dbReference type="Google" id="ProtNLM"/>
    </source>
</evidence>
<proteinExistence type="predicted"/>
<gene>
    <name evidence="2" type="ORF">HNR61_007894</name>
</gene>
<feature type="transmembrane region" description="Helical" evidence="1">
    <location>
        <begin position="93"/>
        <end position="111"/>
    </location>
</feature>
<evidence type="ECO:0000256" key="1">
    <source>
        <dbReference type="SAM" id="Phobius"/>
    </source>
</evidence>